<dbReference type="Proteomes" id="UP000054097">
    <property type="component" value="Unassembled WGS sequence"/>
</dbReference>
<sequence>MCRQVWKKSAGTFPGAICRNFGLIFHEDTACNQPSELGGQHEQLVVGVWLVLLRWICLVFIKDTGHLIVKMESSTRAKMVCGGSHKPTYGCPATHPPSISWRSGAPLNSILDISSKKGARNLGGMQQSDAEGAKTKGERRDWHIEIVRRSNPFWTCPLSNYFIQSSFDWSTG</sequence>
<dbReference type="AlphaFoldDB" id="A0A0C2WNC5"/>
<reference evidence="2" key="2">
    <citation type="submission" date="2015-01" db="EMBL/GenBank/DDBJ databases">
        <title>Evolutionary Origins and Diversification of the Mycorrhizal Mutualists.</title>
        <authorList>
            <consortium name="DOE Joint Genome Institute"/>
            <consortium name="Mycorrhizal Genomics Consortium"/>
            <person name="Kohler A."/>
            <person name="Kuo A."/>
            <person name="Nagy L.G."/>
            <person name="Floudas D."/>
            <person name="Copeland A."/>
            <person name="Barry K.W."/>
            <person name="Cichocki N."/>
            <person name="Veneault-Fourrey C."/>
            <person name="LaButti K."/>
            <person name="Lindquist E.A."/>
            <person name="Lipzen A."/>
            <person name="Lundell T."/>
            <person name="Morin E."/>
            <person name="Murat C."/>
            <person name="Riley R."/>
            <person name="Ohm R."/>
            <person name="Sun H."/>
            <person name="Tunlid A."/>
            <person name="Henrissat B."/>
            <person name="Grigoriev I.V."/>
            <person name="Hibbett D.S."/>
            <person name="Martin F."/>
        </authorList>
    </citation>
    <scope>NUCLEOTIDE SEQUENCE [LARGE SCALE GENOMIC DNA]</scope>
    <source>
        <strain evidence="2">MAFF 305830</strain>
    </source>
</reference>
<protein>
    <submittedName>
        <fullName evidence="1">Uncharacterized protein</fullName>
    </submittedName>
</protein>
<gene>
    <name evidence="1" type="ORF">M408DRAFT_164094</name>
</gene>
<evidence type="ECO:0000313" key="2">
    <source>
        <dbReference type="Proteomes" id="UP000054097"/>
    </source>
</evidence>
<proteinExistence type="predicted"/>
<accession>A0A0C2WNC5</accession>
<reference evidence="1 2" key="1">
    <citation type="submission" date="2014-04" db="EMBL/GenBank/DDBJ databases">
        <authorList>
            <consortium name="DOE Joint Genome Institute"/>
            <person name="Kuo A."/>
            <person name="Zuccaro A."/>
            <person name="Kohler A."/>
            <person name="Nagy L.G."/>
            <person name="Floudas D."/>
            <person name="Copeland A."/>
            <person name="Barry K.W."/>
            <person name="Cichocki N."/>
            <person name="Veneault-Fourrey C."/>
            <person name="LaButti K."/>
            <person name="Lindquist E.A."/>
            <person name="Lipzen A."/>
            <person name="Lundell T."/>
            <person name="Morin E."/>
            <person name="Murat C."/>
            <person name="Sun H."/>
            <person name="Tunlid A."/>
            <person name="Henrissat B."/>
            <person name="Grigoriev I.V."/>
            <person name="Hibbett D.S."/>
            <person name="Martin F."/>
            <person name="Nordberg H.P."/>
            <person name="Cantor M.N."/>
            <person name="Hua S.X."/>
        </authorList>
    </citation>
    <scope>NUCLEOTIDE SEQUENCE [LARGE SCALE GENOMIC DNA]</scope>
    <source>
        <strain evidence="1 2">MAFF 305830</strain>
    </source>
</reference>
<evidence type="ECO:0000313" key="1">
    <source>
        <dbReference type="EMBL" id="KIM27748.1"/>
    </source>
</evidence>
<organism evidence="1 2">
    <name type="scientific">Serendipita vermifera MAFF 305830</name>
    <dbReference type="NCBI Taxonomy" id="933852"/>
    <lineage>
        <taxon>Eukaryota</taxon>
        <taxon>Fungi</taxon>
        <taxon>Dikarya</taxon>
        <taxon>Basidiomycota</taxon>
        <taxon>Agaricomycotina</taxon>
        <taxon>Agaricomycetes</taxon>
        <taxon>Sebacinales</taxon>
        <taxon>Serendipitaceae</taxon>
        <taxon>Serendipita</taxon>
    </lineage>
</organism>
<dbReference type="HOGENOM" id="CLU_1556210_0_0_1"/>
<dbReference type="EMBL" id="KN824297">
    <property type="protein sequence ID" value="KIM27748.1"/>
    <property type="molecule type" value="Genomic_DNA"/>
</dbReference>
<keyword evidence="2" id="KW-1185">Reference proteome</keyword>
<name>A0A0C2WNC5_SERVB</name>